<dbReference type="GeneTree" id="ENSGT00950000186378"/>
<proteinExistence type="predicted"/>
<dbReference type="InParanoid" id="A0A803SWZ0"/>
<accession>A0A803SWZ0</accession>
<evidence type="ECO:0008006" key="4">
    <source>
        <dbReference type="Google" id="ProtNLM"/>
    </source>
</evidence>
<dbReference type="Proteomes" id="UP000001646">
    <property type="component" value="Chromosome 6"/>
</dbReference>
<feature type="region of interest" description="Disordered" evidence="1">
    <location>
        <begin position="1"/>
        <end position="29"/>
    </location>
</feature>
<feature type="compositionally biased region" description="Basic and acidic residues" evidence="1">
    <location>
        <begin position="10"/>
        <end position="29"/>
    </location>
</feature>
<reference evidence="2" key="2">
    <citation type="submission" date="2025-08" db="UniProtKB">
        <authorList>
            <consortium name="Ensembl"/>
        </authorList>
    </citation>
    <scope>IDENTIFICATION</scope>
</reference>
<organism evidence="2 3">
    <name type="scientific">Anolis carolinensis</name>
    <name type="common">Green anole</name>
    <name type="synonym">American chameleon</name>
    <dbReference type="NCBI Taxonomy" id="28377"/>
    <lineage>
        <taxon>Eukaryota</taxon>
        <taxon>Metazoa</taxon>
        <taxon>Chordata</taxon>
        <taxon>Craniata</taxon>
        <taxon>Vertebrata</taxon>
        <taxon>Euteleostomi</taxon>
        <taxon>Lepidosauria</taxon>
        <taxon>Squamata</taxon>
        <taxon>Bifurcata</taxon>
        <taxon>Unidentata</taxon>
        <taxon>Episquamata</taxon>
        <taxon>Toxicofera</taxon>
        <taxon>Iguania</taxon>
        <taxon>Dactyloidae</taxon>
        <taxon>Anolis</taxon>
    </lineage>
</organism>
<protein>
    <recommendedName>
        <fullName evidence="4">BRCT domain-containing protein</fullName>
    </recommendedName>
</protein>
<dbReference type="Ensembl" id="ENSACAT00000037174.1">
    <property type="protein sequence ID" value="ENSACAP00000027480.1"/>
    <property type="gene ID" value="ENSACAG00000043627.1"/>
</dbReference>
<reference evidence="2" key="3">
    <citation type="submission" date="2025-09" db="UniProtKB">
        <authorList>
            <consortium name="Ensembl"/>
        </authorList>
    </citation>
    <scope>IDENTIFICATION</scope>
</reference>
<reference evidence="2 3" key="1">
    <citation type="submission" date="2009-12" db="EMBL/GenBank/DDBJ databases">
        <title>The Genome Sequence of Anolis carolinensis (Green Anole Lizard).</title>
        <authorList>
            <consortium name="The Genome Sequencing Platform"/>
            <person name="Di Palma F."/>
            <person name="Alfoldi J."/>
            <person name="Heiman D."/>
            <person name="Young S."/>
            <person name="Grabherr M."/>
            <person name="Johnson J."/>
            <person name="Lander E.S."/>
            <person name="Lindblad-Toh K."/>
        </authorList>
    </citation>
    <scope>NUCLEOTIDE SEQUENCE [LARGE SCALE GENOMIC DNA]</scope>
    <source>
        <strain evidence="2 3">JBL SC #1</strain>
    </source>
</reference>
<evidence type="ECO:0000313" key="3">
    <source>
        <dbReference type="Proteomes" id="UP000001646"/>
    </source>
</evidence>
<evidence type="ECO:0000313" key="2">
    <source>
        <dbReference type="Ensembl" id="ENSACAP00000027480.1"/>
    </source>
</evidence>
<evidence type="ECO:0000256" key="1">
    <source>
        <dbReference type="SAM" id="MobiDB-lite"/>
    </source>
</evidence>
<keyword evidence="3" id="KW-1185">Reference proteome</keyword>
<name>A0A803SWZ0_ANOCA</name>
<dbReference type="AlphaFoldDB" id="A0A803SWZ0"/>
<sequence>MLHSYLKCDMQGRTERSRPPLKTVKKDSTKSDKFKYKPLTGKVFYLDIPSSAVSEKLAKDLKELGGVSQQLFGHDFARSAKTGLQN</sequence>